<proteinExistence type="predicted"/>
<dbReference type="InterPro" id="IPR022265">
    <property type="entry name" value="CHP03790"/>
</dbReference>
<dbReference type="SUPFAM" id="SSF49363">
    <property type="entry name" value="Purple acid phosphatase, N-terminal domain"/>
    <property type="match status" value="1"/>
</dbReference>
<dbReference type="HOGENOM" id="CLU_385829_0_0_0"/>
<dbReference type="NCBIfam" id="TIGR03790">
    <property type="entry name" value="TIGR03790 family protein"/>
    <property type="match status" value="1"/>
</dbReference>
<protein>
    <submittedName>
        <fullName evidence="3">Fibronectin, type III domain protein</fullName>
    </submittedName>
</protein>
<dbReference type="OrthoDB" id="9771443at2"/>
<gene>
    <name evidence="3" type="ordered locus">Acid_6877</name>
</gene>
<dbReference type="InterPro" id="IPR008963">
    <property type="entry name" value="Purple_acid_Pase-like_N"/>
</dbReference>
<dbReference type="InterPro" id="IPR013783">
    <property type="entry name" value="Ig-like_fold"/>
</dbReference>
<dbReference type="Gene3D" id="2.60.40.380">
    <property type="entry name" value="Purple acid phosphatase-like, N-terminal"/>
    <property type="match status" value="1"/>
</dbReference>
<evidence type="ECO:0000313" key="3">
    <source>
        <dbReference type="EMBL" id="ABJ87791.1"/>
    </source>
</evidence>
<dbReference type="eggNOG" id="COG1520">
    <property type="taxonomic scope" value="Bacteria"/>
</dbReference>
<organism evidence="3">
    <name type="scientific">Solibacter usitatus (strain Ellin6076)</name>
    <dbReference type="NCBI Taxonomy" id="234267"/>
    <lineage>
        <taxon>Bacteria</taxon>
        <taxon>Pseudomonadati</taxon>
        <taxon>Acidobacteriota</taxon>
        <taxon>Terriglobia</taxon>
        <taxon>Bryobacterales</taxon>
        <taxon>Solibacteraceae</taxon>
        <taxon>Candidatus Solibacter</taxon>
    </lineage>
</organism>
<accession>Q01RC9</accession>
<dbReference type="InParanoid" id="Q01RC9"/>
<dbReference type="Gene3D" id="2.60.40.10">
    <property type="entry name" value="Immunoglobulins"/>
    <property type="match status" value="1"/>
</dbReference>
<name>Q01RC9_SOLUE</name>
<reference evidence="3" key="1">
    <citation type="submission" date="2006-10" db="EMBL/GenBank/DDBJ databases">
        <title>Complete sequence of Solibacter usitatus Ellin6076.</title>
        <authorList>
            <consortium name="US DOE Joint Genome Institute"/>
            <person name="Copeland A."/>
            <person name="Lucas S."/>
            <person name="Lapidus A."/>
            <person name="Barry K."/>
            <person name="Detter J.C."/>
            <person name="Glavina del Rio T."/>
            <person name="Hammon N."/>
            <person name="Israni S."/>
            <person name="Dalin E."/>
            <person name="Tice H."/>
            <person name="Pitluck S."/>
            <person name="Thompson L.S."/>
            <person name="Brettin T."/>
            <person name="Bruce D."/>
            <person name="Han C."/>
            <person name="Tapia R."/>
            <person name="Gilna P."/>
            <person name="Schmutz J."/>
            <person name="Larimer F."/>
            <person name="Land M."/>
            <person name="Hauser L."/>
            <person name="Kyrpides N."/>
            <person name="Mikhailova N."/>
            <person name="Janssen P.H."/>
            <person name="Kuske C.R."/>
            <person name="Richardson P."/>
        </authorList>
    </citation>
    <scope>NUCLEOTIDE SEQUENCE</scope>
    <source>
        <strain evidence="3">Ellin6076</strain>
    </source>
</reference>
<dbReference type="InterPro" id="IPR015914">
    <property type="entry name" value="PAPs_N"/>
</dbReference>
<keyword evidence="1" id="KW-0732">Signal</keyword>
<evidence type="ECO:0000259" key="2">
    <source>
        <dbReference type="PROSITE" id="PS50853"/>
    </source>
</evidence>
<dbReference type="eggNOG" id="COG0457">
    <property type="taxonomic scope" value="Bacteria"/>
</dbReference>
<dbReference type="GO" id="GO:0046872">
    <property type="term" value="F:metal ion binding"/>
    <property type="evidence" value="ECO:0007669"/>
    <property type="project" value="InterPro"/>
</dbReference>
<dbReference type="SMART" id="SM00060">
    <property type="entry name" value="FN3"/>
    <property type="match status" value="1"/>
</dbReference>
<dbReference type="AlphaFoldDB" id="Q01RC9"/>
<sequence precursor="true">MRLWWAVTALILISFHRGHAAADPSTVLILVNDLVPPESGTNGIGASIYVGQYYAARRGIPAANILHLNVPLGCCANDPHDWDSWNIPWNNFETYIRAPLRNFLESGGLKYGIKYIVPTYGVPVRVTTPNHPAGLQPDFLSIDSFLAALYSGTDAQFQRNPYAVSVPSYSKPHFADWQNPQGWPMYLVSRLDGPSATIAAGLVDKAILAESTLSRSDGIGYFDYQNSSNYPVTDGTMYNAYQLALQHGMRAVLNDQSVTGAMIHDAPQALWAWGWYSGPFDWDGYQFVNGAVGAQLTSYTANVIRYQGQGTWVARWLQAGVTATWGTTGEPYTSGYANGDNLLDHFWNGYNFGESSYLATPVLNWMMVFVGDPLYAPRIFETPPSPPDATPVLTFTAQRDGLTYSGTLTLSAAVSPNTVAVQFQADGYDAGPELQAPPYTASFDTTPADNGPILLTAKVRDSSGATLISDPVPIILFNEESSNAPVISGVSVVRVAARSAVVTWSTDISSDSQVEYGLDSGYGSSSPVDGTFATSHQVTLADLTPATFYHFRVKSRNRAGEAGVSDDFTFTTAPEYTIFVTPASGTTETQAFQFTFAGVSAVASLNMAINSTLSGANACYLIYEGWSGNVALVNDAGTELFEAHPGDPGTLANGQCSISVPGVSVFSSGDMITVRATVEFSPAFAGPKTVWGNWYSYGVGIVGPWIVLGSWSVPGA</sequence>
<dbReference type="InterPro" id="IPR003961">
    <property type="entry name" value="FN3_dom"/>
</dbReference>
<dbReference type="CDD" id="cd00063">
    <property type="entry name" value="FN3"/>
    <property type="match status" value="1"/>
</dbReference>
<dbReference type="PROSITE" id="PS50853">
    <property type="entry name" value="FN3"/>
    <property type="match status" value="1"/>
</dbReference>
<dbReference type="GO" id="GO:0003993">
    <property type="term" value="F:acid phosphatase activity"/>
    <property type="evidence" value="ECO:0007669"/>
    <property type="project" value="InterPro"/>
</dbReference>
<dbReference type="Pfam" id="PF16656">
    <property type="entry name" value="Pur_ac_phosph_N"/>
    <property type="match status" value="1"/>
</dbReference>
<feature type="chain" id="PRO_5004162503" evidence="1">
    <location>
        <begin position="21"/>
        <end position="716"/>
    </location>
</feature>
<feature type="domain" description="Fibronectin type-III" evidence="2">
    <location>
        <begin position="486"/>
        <end position="575"/>
    </location>
</feature>
<feature type="signal peptide" evidence="1">
    <location>
        <begin position="1"/>
        <end position="20"/>
    </location>
</feature>
<evidence type="ECO:0000256" key="1">
    <source>
        <dbReference type="SAM" id="SignalP"/>
    </source>
</evidence>
<dbReference type="KEGG" id="sus:Acid_6877"/>
<dbReference type="STRING" id="234267.Acid_6877"/>
<dbReference type="EMBL" id="CP000473">
    <property type="protein sequence ID" value="ABJ87791.1"/>
    <property type="molecule type" value="Genomic_DNA"/>
</dbReference>